<protein>
    <submittedName>
        <fullName evidence="2">Uncharacterized protein</fullName>
    </submittedName>
</protein>
<keyword evidence="3" id="KW-1185">Reference proteome</keyword>
<proteinExistence type="predicted"/>
<name>A0A7I8K2R1_SPIIN</name>
<sequence>MMGSSLSRALILALGYAYPSYECFKTIEKKKPEIQQLRFWILASVLSIFKRVGDYEPDIDQNLLELKARGGNIIALHCLTCLIILQYAAFQSQTTESKPFQALIPIRASFEADGMPNPRRTVGEEPTRLARCRMRTRARVLTSH</sequence>
<gene>
    <name evidence="2" type="ORF">SI8410_02002671</name>
</gene>
<organism evidence="2 3">
    <name type="scientific">Spirodela intermedia</name>
    <name type="common">Intermediate duckweed</name>
    <dbReference type="NCBI Taxonomy" id="51605"/>
    <lineage>
        <taxon>Eukaryota</taxon>
        <taxon>Viridiplantae</taxon>
        <taxon>Streptophyta</taxon>
        <taxon>Embryophyta</taxon>
        <taxon>Tracheophyta</taxon>
        <taxon>Spermatophyta</taxon>
        <taxon>Magnoliopsida</taxon>
        <taxon>Liliopsida</taxon>
        <taxon>Araceae</taxon>
        <taxon>Lemnoideae</taxon>
        <taxon>Spirodela</taxon>
    </lineage>
</organism>
<dbReference type="EMBL" id="LR746265">
    <property type="protein sequence ID" value="CAA7391344.1"/>
    <property type="molecule type" value="Genomic_DNA"/>
</dbReference>
<keyword evidence="1" id="KW-0732">Signal</keyword>
<feature type="signal peptide" evidence="1">
    <location>
        <begin position="1"/>
        <end position="17"/>
    </location>
</feature>
<dbReference type="OrthoDB" id="1938201at2759"/>
<evidence type="ECO:0000313" key="2">
    <source>
        <dbReference type="EMBL" id="CAA7391344.1"/>
    </source>
</evidence>
<evidence type="ECO:0000313" key="3">
    <source>
        <dbReference type="Proteomes" id="UP000663760"/>
    </source>
</evidence>
<evidence type="ECO:0000256" key="1">
    <source>
        <dbReference type="SAM" id="SignalP"/>
    </source>
</evidence>
<feature type="chain" id="PRO_5029532743" evidence="1">
    <location>
        <begin position="18"/>
        <end position="144"/>
    </location>
</feature>
<dbReference type="AlphaFoldDB" id="A0A7I8K2R1"/>
<reference evidence="2" key="1">
    <citation type="submission" date="2020-02" db="EMBL/GenBank/DDBJ databases">
        <authorList>
            <person name="Scholz U."/>
            <person name="Mascher M."/>
            <person name="Fiebig A."/>
        </authorList>
    </citation>
    <scope>NUCLEOTIDE SEQUENCE</scope>
</reference>
<accession>A0A7I8K2R1</accession>
<dbReference type="Proteomes" id="UP000663760">
    <property type="component" value="Chromosome 2"/>
</dbReference>